<reference evidence="4 5" key="1">
    <citation type="submission" date="2018-05" db="EMBL/GenBank/DDBJ databases">
        <title>Genomic Encyclopedia of Type Strains, Phase IV (KMG-IV): sequencing the most valuable type-strain genomes for metagenomic binning, comparative biology and taxonomic classification.</title>
        <authorList>
            <person name="Goeker M."/>
        </authorList>
    </citation>
    <scope>NUCLEOTIDE SEQUENCE [LARGE SCALE GENOMIC DNA]</scope>
    <source>
        <strain evidence="4 5">DSM 19792</strain>
    </source>
</reference>
<gene>
    <name evidence="4" type="ORF">DFR42_102276</name>
</gene>
<dbReference type="PROSITE" id="PS50110">
    <property type="entry name" value="RESPONSE_REGULATORY"/>
    <property type="match status" value="1"/>
</dbReference>
<dbReference type="SMART" id="SM00448">
    <property type="entry name" value="REC"/>
    <property type="match status" value="1"/>
</dbReference>
<dbReference type="Pfam" id="PF00072">
    <property type="entry name" value="Response_reg"/>
    <property type="match status" value="1"/>
</dbReference>
<feature type="modified residue" description="4-aspartylphosphate" evidence="2">
    <location>
        <position position="52"/>
    </location>
</feature>
<dbReference type="RefSeq" id="WP_110254539.1">
    <property type="nucleotide sequence ID" value="NZ_QJKB01000002.1"/>
</dbReference>
<dbReference type="EMBL" id="QJKB01000002">
    <property type="protein sequence ID" value="PXX45064.1"/>
    <property type="molecule type" value="Genomic_DNA"/>
</dbReference>
<dbReference type="InterPro" id="IPR011006">
    <property type="entry name" value="CheY-like_superfamily"/>
</dbReference>
<comment type="caution">
    <text evidence="4">The sequence shown here is derived from an EMBL/GenBank/DDBJ whole genome shotgun (WGS) entry which is preliminary data.</text>
</comment>
<dbReference type="Gene3D" id="3.40.50.2300">
    <property type="match status" value="1"/>
</dbReference>
<proteinExistence type="predicted"/>
<evidence type="ECO:0000256" key="1">
    <source>
        <dbReference type="ARBA" id="ARBA00022553"/>
    </source>
</evidence>
<dbReference type="OrthoDB" id="9179585at2"/>
<protein>
    <submittedName>
        <fullName evidence="4">Two-component system cell cycle response regulator DivK</fullName>
    </submittedName>
</protein>
<dbReference type="AlphaFoldDB" id="A0A318JDB9"/>
<evidence type="ECO:0000313" key="4">
    <source>
        <dbReference type="EMBL" id="PXX45064.1"/>
    </source>
</evidence>
<organism evidence="4 5">
    <name type="scientific">Undibacterium pigrum</name>
    <dbReference type="NCBI Taxonomy" id="401470"/>
    <lineage>
        <taxon>Bacteria</taxon>
        <taxon>Pseudomonadati</taxon>
        <taxon>Pseudomonadota</taxon>
        <taxon>Betaproteobacteria</taxon>
        <taxon>Burkholderiales</taxon>
        <taxon>Oxalobacteraceae</taxon>
        <taxon>Undibacterium</taxon>
    </lineage>
</organism>
<dbReference type="SUPFAM" id="SSF52172">
    <property type="entry name" value="CheY-like"/>
    <property type="match status" value="1"/>
</dbReference>
<dbReference type="Proteomes" id="UP000247792">
    <property type="component" value="Unassembled WGS sequence"/>
</dbReference>
<evidence type="ECO:0000313" key="5">
    <source>
        <dbReference type="Proteomes" id="UP000247792"/>
    </source>
</evidence>
<keyword evidence="1 2" id="KW-0597">Phosphoprotein</keyword>
<dbReference type="InterPro" id="IPR001789">
    <property type="entry name" value="Sig_transdc_resp-reg_receiver"/>
</dbReference>
<dbReference type="PANTHER" id="PTHR45339:SF3">
    <property type="entry name" value="HISTIDINE KINASE"/>
    <property type="match status" value="1"/>
</dbReference>
<name>A0A318JDB9_9BURK</name>
<sequence>MTRVLIIEDNPVNMKLAAFLLQNAGYEVLQAVDAEIGLQVARDELPELVLMDMQLPGIDGVTATRQLKTDPATRHIKIVALTAFAMNGDEERFRTAGCDAYVAKPIRYQAFLSLVESILKA</sequence>
<evidence type="ECO:0000256" key="2">
    <source>
        <dbReference type="PROSITE-ProRule" id="PRU00169"/>
    </source>
</evidence>
<dbReference type="GO" id="GO:0000160">
    <property type="term" value="P:phosphorelay signal transduction system"/>
    <property type="evidence" value="ECO:0007669"/>
    <property type="project" value="InterPro"/>
</dbReference>
<dbReference type="PANTHER" id="PTHR45339">
    <property type="entry name" value="HYBRID SIGNAL TRANSDUCTION HISTIDINE KINASE J"/>
    <property type="match status" value="1"/>
</dbReference>
<dbReference type="CDD" id="cd17548">
    <property type="entry name" value="REC_DivK-like"/>
    <property type="match status" value="1"/>
</dbReference>
<feature type="domain" description="Response regulatory" evidence="3">
    <location>
        <begin position="3"/>
        <end position="119"/>
    </location>
</feature>
<accession>A0A318JDB9</accession>
<evidence type="ECO:0000259" key="3">
    <source>
        <dbReference type="PROSITE" id="PS50110"/>
    </source>
</evidence>
<keyword evidence="5" id="KW-1185">Reference proteome</keyword>